<dbReference type="eggNOG" id="arCOG01007">
    <property type="taxonomic scope" value="Archaea"/>
</dbReference>
<organism evidence="9 10">
    <name type="scientific">Caldisphaera lagunensis (strain DSM 15908 / JCM 11604 / ANMR 0165 / IC-154)</name>
    <dbReference type="NCBI Taxonomy" id="1056495"/>
    <lineage>
        <taxon>Archaea</taxon>
        <taxon>Thermoproteota</taxon>
        <taxon>Thermoprotei</taxon>
        <taxon>Acidilobales</taxon>
        <taxon>Caldisphaeraceae</taxon>
        <taxon>Caldisphaera</taxon>
    </lineage>
</organism>
<dbReference type="Pfam" id="PF01032">
    <property type="entry name" value="FecCD"/>
    <property type="match status" value="1"/>
</dbReference>
<accession>L0AA16</accession>
<feature type="transmembrane region" description="Helical" evidence="8">
    <location>
        <begin position="145"/>
        <end position="165"/>
    </location>
</feature>
<evidence type="ECO:0000256" key="7">
    <source>
        <dbReference type="ARBA" id="ARBA00023136"/>
    </source>
</evidence>
<evidence type="ECO:0000256" key="1">
    <source>
        <dbReference type="ARBA" id="ARBA00004651"/>
    </source>
</evidence>
<dbReference type="RefSeq" id="WP_015232640.1">
    <property type="nucleotide sequence ID" value="NC_019791.1"/>
</dbReference>
<sequence length="328" mass="35740" precursor="true">MKSINKILTVFLILLLPISFLLSLSIGPYSKVSIYQVIFFILGKNLPSTYIDILKYRLIRSLAALILGIGLSSSGLTLQYTLKNPLADPYLLGISSGAIFGVTIAMFFGYYSFYQLYIIALLSALLSLGFILLISTIFKSSSTTIIIAGISLSYLLNGITTIYMIRLGPKIPSILFWLFGSVAFTTLNTLEKSSILVIISLFFMFYYWKAINTLMLGEDVAKSLGVKVSYIRIVSVLFSSISTAALVAMAGPVGFIGLAAPWMARLIIGSNFGKALLMSLLTGSLLAIFSDILARLVIYPSEAPLTAITSIFGAPVLIYLTLKYKGRL</sequence>
<dbReference type="STRING" id="1056495.Calag_1021"/>
<dbReference type="InParanoid" id="L0AA16"/>
<dbReference type="KEGG" id="clg:Calag_1021"/>
<feature type="transmembrane region" description="Helical" evidence="8">
    <location>
        <begin position="304"/>
        <end position="322"/>
    </location>
</feature>
<evidence type="ECO:0000313" key="9">
    <source>
        <dbReference type="EMBL" id="AFZ70743.1"/>
    </source>
</evidence>
<evidence type="ECO:0000313" key="10">
    <source>
        <dbReference type="Proteomes" id="UP000010469"/>
    </source>
</evidence>
<dbReference type="CDD" id="cd06550">
    <property type="entry name" value="TM_ABC_iron-siderophores_like"/>
    <property type="match status" value="1"/>
</dbReference>
<dbReference type="SUPFAM" id="SSF81345">
    <property type="entry name" value="ABC transporter involved in vitamin B12 uptake, BtuC"/>
    <property type="match status" value="1"/>
</dbReference>
<evidence type="ECO:0000256" key="5">
    <source>
        <dbReference type="ARBA" id="ARBA00022692"/>
    </source>
</evidence>
<keyword evidence="4" id="KW-1003">Cell membrane</keyword>
<dbReference type="GO" id="GO:0022857">
    <property type="term" value="F:transmembrane transporter activity"/>
    <property type="evidence" value="ECO:0007669"/>
    <property type="project" value="InterPro"/>
</dbReference>
<dbReference type="Gene3D" id="1.10.3470.10">
    <property type="entry name" value="ABC transporter involved in vitamin B12 uptake, BtuC"/>
    <property type="match status" value="1"/>
</dbReference>
<feature type="transmembrane region" description="Helical" evidence="8">
    <location>
        <begin position="90"/>
        <end position="111"/>
    </location>
</feature>
<feature type="transmembrane region" description="Helical" evidence="8">
    <location>
        <begin position="230"/>
        <end position="263"/>
    </location>
</feature>
<feature type="transmembrane region" description="Helical" evidence="8">
    <location>
        <begin position="171"/>
        <end position="187"/>
    </location>
</feature>
<dbReference type="PANTHER" id="PTHR30472:SF25">
    <property type="entry name" value="ABC TRANSPORTER PERMEASE PROTEIN MJ0876-RELATED"/>
    <property type="match status" value="1"/>
</dbReference>
<evidence type="ECO:0000256" key="4">
    <source>
        <dbReference type="ARBA" id="ARBA00022475"/>
    </source>
</evidence>
<feature type="transmembrane region" description="Helical" evidence="8">
    <location>
        <begin position="275"/>
        <end position="298"/>
    </location>
</feature>
<evidence type="ECO:0000256" key="6">
    <source>
        <dbReference type="ARBA" id="ARBA00022989"/>
    </source>
</evidence>
<feature type="transmembrane region" description="Helical" evidence="8">
    <location>
        <begin position="194"/>
        <end position="210"/>
    </location>
</feature>
<keyword evidence="10" id="KW-1185">Reference proteome</keyword>
<gene>
    <name evidence="9" type="ordered locus">Calag_1021</name>
</gene>
<protein>
    <submittedName>
        <fullName evidence="9">ABC-type Fe3+-siderophore transport system, permease component</fullName>
    </submittedName>
</protein>
<keyword evidence="3" id="KW-0813">Transport</keyword>
<dbReference type="HOGENOM" id="CLU_013016_0_2_2"/>
<feature type="transmembrane region" description="Helical" evidence="8">
    <location>
        <begin position="117"/>
        <end position="138"/>
    </location>
</feature>
<reference evidence="10" key="1">
    <citation type="submission" date="2012-03" db="EMBL/GenBank/DDBJ databases">
        <title>Complete genome of Caldisphaera lagunensis DSM 15908.</title>
        <authorList>
            <person name="Lucas S."/>
            <person name="Copeland A."/>
            <person name="Lapidus A."/>
            <person name="Glavina del Rio T."/>
            <person name="Dalin E."/>
            <person name="Tice H."/>
            <person name="Bruce D."/>
            <person name="Goodwin L."/>
            <person name="Pitluck S."/>
            <person name="Peters L."/>
            <person name="Mikhailova N."/>
            <person name="Teshima H."/>
            <person name="Kyrpides N."/>
            <person name="Mavromatis K."/>
            <person name="Ivanova N."/>
            <person name="Brettin T."/>
            <person name="Detter J.C."/>
            <person name="Han C."/>
            <person name="Larimer F."/>
            <person name="Land M."/>
            <person name="Hauser L."/>
            <person name="Markowitz V."/>
            <person name="Cheng J.-F."/>
            <person name="Hugenholtz P."/>
            <person name="Woyke T."/>
            <person name="Wu D."/>
            <person name="Spring S."/>
            <person name="Schroeder M."/>
            <person name="Brambilla E."/>
            <person name="Klenk H.-P."/>
            <person name="Eisen J.A."/>
        </authorList>
    </citation>
    <scope>NUCLEOTIDE SEQUENCE [LARGE SCALE GENOMIC DNA]</scope>
    <source>
        <strain evidence="10">DSM 15908 / JCM 11604 / IC-154</strain>
    </source>
</reference>
<name>L0AA16_CALLD</name>
<evidence type="ECO:0000256" key="3">
    <source>
        <dbReference type="ARBA" id="ARBA00022448"/>
    </source>
</evidence>
<dbReference type="GO" id="GO:0005886">
    <property type="term" value="C:plasma membrane"/>
    <property type="evidence" value="ECO:0007669"/>
    <property type="project" value="UniProtKB-SubCell"/>
</dbReference>
<comment type="similarity">
    <text evidence="2">Belongs to the binding-protein-dependent transport system permease family. FecCD subfamily.</text>
</comment>
<keyword evidence="7 8" id="KW-0472">Membrane</keyword>
<dbReference type="Proteomes" id="UP000010469">
    <property type="component" value="Chromosome"/>
</dbReference>
<dbReference type="EMBL" id="CP003378">
    <property type="protein sequence ID" value="AFZ70743.1"/>
    <property type="molecule type" value="Genomic_DNA"/>
</dbReference>
<feature type="transmembrane region" description="Helical" evidence="8">
    <location>
        <begin position="58"/>
        <end position="78"/>
    </location>
</feature>
<dbReference type="InterPro" id="IPR037294">
    <property type="entry name" value="ABC_BtuC-like"/>
</dbReference>
<evidence type="ECO:0000256" key="8">
    <source>
        <dbReference type="SAM" id="Phobius"/>
    </source>
</evidence>
<evidence type="ECO:0000256" key="2">
    <source>
        <dbReference type="ARBA" id="ARBA00007935"/>
    </source>
</evidence>
<dbReference type="AlphaFoldDB" id="L0AA16"/>
<dbReference type="GeneID" id="14212281"/>
<dbReference type="PANTHER" id="PTHR30472">
    <property type="entry name" value="FERRIC ENTEROBACTIN TRANSPORT SYSTEM PERMEASE PROTEIN"/>
    <property type="match status" value="1"/>
</dbReference>
<dbReference type="FunCoup" id="L0AA16">
    <property type="interactions" value="2"/>
</dbReference>
<keyword evidence="5 8" id="KW-0812">Transmembrane</keyword>
<comment type="subcellular location">
    <subcellularLocation>
        <location evidence="1">Cell membrane</location>
        <topology evidence="1">Multi-pass membrane protein</topology>
    </subcellularLocation>
</comment>
<keyword evidence="6 8" id="KW-1133">Transmembrane helix</keyword>
<proteinExistence type="inferred from homology"/>
<dbReference type="InterPro" id="IPR000522">
    <property type="entry name" value="ABC_transptr_permease_BtuC"/>
</dbReference>